<proteinExistence type="inferred from homology"/>
<sequence length="454" mass="50084">MVTTKSVKRILKHGLLVASMTCAGLAYAADYKISVVAGGSGPNDSYRVDAIEMAADLLMKEAAAKGEPLHITVEKRSYPDWDNFKQAVTLAAESGKAPNIVVTGHEDIASWAQSGLIVPIEDYLDMASWPINSLYPNLLKVASFNGKVYGLPQDTEARPFFAWKNHLKQIGYTDKMIEALPNKVKSGDYTLYSMLNDAKKAQDKGLVAPGYGFYPRPTSGPDYWQFYVSFGGQVQDPKTGRLVFDKQAALKTYQFFIDAVKMGVTRKNHLGTPWDQWYHEVATGKVAFWNGGTWHYARYTSKEGLKDFFANIQFSLIPAGDKTGKANTLSHPVVYLITKQGDDAQKEIAAKLVAIASEPRINALHAIKSAHLGISPQEANIGLYRSDRWATAATARLLPYAYAMPNDTDLGNLWNSYWKGLEAAWSGKKTAQEAVTDAEKEIRGGNLANRVVIR</sequence>
<evidence type="ECO:0000256" key="2">
    <source>
        <dbReference type="ARBA" id="ARBA00022448"/>
    </source>
</evidence>
<name>A0ABW0QD48_9BURK</name>
<comment type="similarity">
    <text evidence="1">Belongs to the bacterial solute-binding protein 1 family.</text>
</comment>
<keyword evidence="6" id="KW-1185">Reference proteome</keyword>
<dbReference type="PANTHER" id="PTHR30061:SF50">
    <property type="entry name" value="MALTOSE_MALTODEXTRIN-BINDING PERIPLASMIC PROTEIN"/>
    <property type="match status" value="1"/>
</dbReference>
<dbReference type="InterPro" id="IPR006059">
    <property type="entry name" value="SBP"/>
</dbReference>
<dbReference type="RefSeq" id="WP_068834102.1">
    <property type="nucleotide sequence ID" value="NZ_JBHSMX010000023.1"/>
</dbReference>
<evidence type="ECO:0000313" key="6">
    <source>
        <dbReference type="Proteomes" id="UP001596084"/>
    </source>
</evidence>
<dbReference type="Gene3D" id="3.40.190.10">
    <property type="entry name" value="Periplasmic binding protein-like II"/>
    <property type="match status" value="1"/>
</dbReference>
<dbReference type="PANTHER" id="PTHR30061">
    <property type="entry name" value="MALTOSE-BINDING PERIPLASMIC PROTEIN"/>
    <property type="match status" value="1"/>
</dbReference>
<evidence type="ECO:0000256" key="1">
    <source>
        <dbReference type="ARBA" id="ARBA00008520"/>
    </source>
</evidence>
<dbReference type="Proteomes" id="UP001596084">
    <property type="component" value="Unassembled WGS sequence"/>
</dbReference>
<evidence type="ECO:0000256" key="4">
    <source>
        <dbReference type="SAM" id="SignalP"/>
    </source>
</evidence>
<evidence type="ECO:0000256" key="3">
    <source>
        <dbReference type="ARBA" id="ARBA00022729"/>
    </source>
</evidence>
<keyword evidence="3 4" id="KW-0732">Signal</keyword>
<dbReference type="EMBL" id="JBHSMX010000023">
    <property type="protein sequence ID" value="MFC5522190.1"/>
    <property type="molecule type" value="Genomic_DNA"/>
</dbReference>
<accession>A0ABW0QD48</accession>
<organism evidence="5 6">
    <name type="scientific">Polaromonas jejuensis</name>
    <dbReference type="NCBI Taxonomy" id="457502"/>
    <lineage>
        <taxon>Bacteria</taxon>
        <taxon>Pseudomonadati</taxon>
        <taxon>Pseudomonadota</taxon>
        <taxon>Betaproteobacteria</taxon>
        <taxon>Burkholderiales</taxon>
        <taxon>Comamonadaceae</taxon>
        <taxon>Polaromonas</taxon>
    </lineage>
</organism>
<feature type="signal peptide" evidence="4">
    <location>
        <begin position="1"/>
        <end position="28"/>
    </location>
</feature>
<comment type="caution">
    <text evidence="5">The sequence shown here is derived from an EMBL/GenBank/DDBJ whole genome shotgun (WGS) entry which is preliminary data.</text>
</comment>
<dbReference type="SUPFAM" id="SSF53850">
    <property type="entry name" value="Periplasmic binding protein-like II"/>
    <property type="match status" value="1"/>
</dbReference>
<gene>
    <name evidence="5" type="ORF">ACFPP7_14910</name>
</gene>
<protein>
    <submittedName>
        <fullName evidence="5">Extracellular solute-binding protein</fullName>
    </submittedName>
</protein>
<dbReference type="Pfam" id="PF13416">
    <property type="entry name" value="SBP_bac_8"/>
    <property type="match status" value="1"/>
</dbReference>
<feature type="chain" id="PRO_5045574550" evidence="4">
    <location>
        <begin position="29"/>
        <end position="454"/>
    </location>
</feature>
<keyword evidence="2" id="KW-0813">Transport</keyword>
<reference evidence="6" key="1">
    <citation type="journal article" date="2019" name="Int. J. Syst. Evol. Microbiol.">
        <title>The Global Catalogue of Microorganisms (GCM) 10K type strain sequencing project: providing services to taxonomists for standard genome sequencing and annotation.</title>
        <authorList>
            <consortium name="The Broad Institute Genomics Platform"/>
            <consortium name="The Broad Institute Genome Sequencing Center for Infectious Disease"/>
            <person name="Wu L."/>
            <person name="Ma J."/>
        </authorList>
    </citation>
    <scope>NUCLEOTIDE SEQUENCE [LARGE SCALE GENOMIC DNA]</scope>
    <source>
        <strain evidence="6">CGMCC 4.7277</strain>
    </source>
</reference>
<evidence type="ECO:0000313" key="5">
    <source>
        <dbReference type="EMBL" id="MFC5522190.1"/>
    </source>
</evidence>